<dbReference type="RefSeq" id="WP_057790135.1">
    <property type="nucleotide sequence ID" value="NZ_CAXIBE010000017.1"/>
</dbReference>
<sequence length="147" mass="16360">MKNVIRKAAFSLLPAVFLFTAVQAANFNELNKVGVVNNNLDAPQQMVIYNSDETKCLSTYGHNRKGTNVLTYETCRIDSYDTWTITSSGKIKNQRSGKCLTSPQGRSTLTLARCNTSIKRGYTAYDFVILNHLDTPTNNSIEVAQLD</sequence>
<dbReference type="AlphaFoldDB" id="A0AAW7Z8D6"/>
<dbReference type="GeneID" id="83259186"/>
<evidence type="ECO:0000256" key="1">
    <source>
        <dbReference type="SAM" id="SignalP"/>
    </source>
</evidence>
<dbReference type="EMBL" id="JAUOQI010000016">
    <property type="protein sequence ID" value="MDO6579188.1"/>
    <property type="molecule type" value="Genomic_DNA"/>
</dbReference>
<organism evidence="4 6">
    <name type="scientific">Alteromonas stellipolaris</name>
    <dbReference type="NCBI Taxonomy" id="233316"/>
    <lineage>
        <taxon>Bacteria</taxon>
        <taxon>Pseudomonadati</taxon>
        <taxon>Pseudomonadota</taxon>
        <taxon>Gammaproteobacteria</taxon>
        <taxon>Alteromonadales</taxon>
        <taxon>Alteromonadaceae</taxon>
        <taxon>Alteromonas/Salinimonas group</taxon>
        <taxon>Alteromonas</taxon>
    </lineage>
</organism>
<keyword evidence="5" id="KW-1185">Reference proteome</keyword>
<name>A0AAW7Z8D6_9ALTE</name>
<dbReference type="InterPro" id="IPR035992">
    <property type="entry name" value="Ricin_B-like_lectins"/>
</dbReference>
<evidence type="ECO:0000313" key="6">
    <source>
        <dbReference type="Proteomes" id="UP001170717"/>
    </source>
</evidence>
<feature type="signal peptide" evidence="1">
    <location>
        <begin position="1"/>
        <end position="24"/>
    </location>
</feature>
<evidence type="ECO:0000313" key="4">
    <source>
        <dbReference type="EMBL" id="MDO6579188.1"/>
    </source>
</evidence>
<dbReference type="KEGG" id="asq:AVL57_15840"/>
<dbReference type="Proteomes" id="UP000056750">
    <property type="component" value="Chromosome"/>
</dbReference>
<feature type="chain" id="PRO_5043543957" evidence="1">
    <location>
        <begin position="25"/>
        <end position="147"/>
    </location>
</feature>
<evidence type="ECO:0000313" key="3">
    <source>
        <dbReference type="EMBL" id="AMJ75308.1"/>
    </source>
</evidence>
<dbReference type="Proteomes" id="UP001170717">
    <property type="component" value="Unassembled WGS sequence"/>
</dbReference>
<dbReference type="Gene3D" id="2.80.10.50">
    <property type="match status" value="1"/>
</dbReference>
<dbReference type="Pfam" id="PF00652">
    <property type="entry name" value="Ricin_B_lectin"/>
    <property type="match status" value="1"/>
</dbReference>
<dbReference type="EMBL" id="CP013926">
    <property type="protein sequence ID" value="AMJ75308.1"/>
    <property type="molecule type" value="Genomic_DNA"/>
</dbReference>
<dbReference type="PROSITE" id="PS50231">
    <property type="entry name" value="RICIN_B_LECTIN"/>
    <property type="match status" value="1"/>
</dbReference>
<proteinExistence type="predicted"/>
<protein>
    <submittedName>
        <fullName evidence="4">Ricin-type beta-trefoil lectin domain protein</fullName>
    </submittedName>
</protein>
<feature type="domain" description="Ricin B lectin" evidence="2">
    <location>
        <begin position="46"/>
        <end position="116"/>
    </location>
</feature>
<reference evidence="3 5" key="1">
    <citation type="submission" date="2015-12" db="EMBL/GenBank/DDBJ databases">
        <title>Intraspecies pangenome expansion in the marine bacterium Alteromonas.</title>
        <authorList>
            <person name="Lopez-Perez M."/>
            <person name="Rodriguez-Valera F."/>
        </authorList>
    </citation>
    <scope>NUCLEOTIDE SEQUENCE [LARGE SCALE GENOMIC DNA]</scope>
    <source>
        <strain evidence="3 5">LMG 21861</strain>
    </source>
</reference>
<evidence type="ECO:0000259" key="2">
    <source>
        <dbReference type="Pfam" id="PF00652"/>
    </source>
</evidence>
<gene>
    <name evidence="3" type="ORF">AVL57_15840</name>
    <name evidence="4" type="ORF">Q4527_17425</name>
</gene>
<dbReference type="InterPro" id="IPR000772">
    <property type="entry name" value="Ricin_B_lectin"/>
</dbReference>
<evidence type="ECO:0000313" key="5">
    <source>
        <dbReference type="Proteomes" id="UP000056750"/>
    </source>
</evidence>
<keyword evidence="1" id="KW-0732">Signal</keyword>
<dbReference type="SUPFAM" id="SSF50370">
    <property type="entry name" value="Ricin B-like lectins"/>
    <property type="match status" value="1"/>
</dbReference>
<reference evidence="4" key="2">
    <citation type="submission" date="2023-07" db="EMBL/GenBank/DDBJ databases">
        <title>Genome content predicts the carbon catabolic preferences of heterotrophic bacteria.</title>
        <authorList>
            <person name="Gralka M."/>
        </authorList>
    </citation>
    <scope>NUCLEOTIDE SEQUENCE</scope>
    <source>
        <strain evidence="4">F2M12</strain>
    </source>
</reference>
<accession>A0AAW7Z8D6</accession>